<keyword evidence="2" id="KW-0732">Signal</keyword>
<dbReference type="SUPFAM" id="SSF111369">
    <property type="entry name" value="HlyD-like secretion proteins"/>
    <property type="match status" value="1"/>
</dbReference>
<name>A0ABQ6EN26_9VIBR</name>
<dbReference type="InterPro" id="IPR058637">
    <property type="entry name" value="YknX-like_C"/>
</dbReference>
<dbReference type="Pfam" id="PF25989">
    <property type="entry name" value="YknX_C"/>
    <property type="match status" value="1"/>
</dbReference>
<feature type="chain" id="PRO_5046614289" evidence="2">
    <location>
        <begin position="30"/>
        <end position="359"/>
    </location>
</feature>
<proteinExistence type="inferred from homology"/>
<gene>
    <name evidence="6" type="ORF">GCM10007931_12140</name>
</gene>
<keyword evidence="7" id="KW-1185">Reference proteome</keyword>
<dbReference type="Gene3D" id="2.40.30.170">
    <property type="match status" value="1"/>
</dbReference>
<evidence type="ECO:0000256" key="1">
    <source>
        <dbReference type="ARBA" id="ARBA00009477"/>
    </source>
</evidence>
<feature type="signal peptide" evidence="2">
    <location>
        <begin position="1"/>
        <end position="29"/>
    </location>
</feature>
<feature type="domain" description="Multidrug resistance protein MdtA-like barrel-sandwich hybrid" evidence="3">
    <location>
        <begin position="63"/>
        <end position="185"/>
    </location>
</feature>
<dbReference type="InterPro" id="IPR058792">
    <property type="entry name" value="Beta-barrel_RND_2"/>
</dbReference>
<dbReference type="PANTHER" id="PTHR30469:SF13">
    <property type="entry name" value="HAE1 FAMILY EFFLUX PUMP MFP COMPONENT"/>
    <property type="match status" value="1"/>
</dbReference>
<dbReference type="Gene3D" id="1.10.287.470">
    <property type="entry name" value="Helix hairpin bin"/>
    <property type="match status" value="1"/>
</dbReference>
<evidence type="ECO:0000313" key="6">
    <source>
        <dbReference type="EMBL" id="GLT14239.1"/>
    </source>
</evidence>
<dbReference type="PANTHER" id="PTHR30469">
    <property type="entry name" value="MULTIDRUG RESISTANCE PROTEIN MDTA"/>
    <property type="match status" value="1"/>
</dbReference>
<dbReference type="Gene3D" id="2.40.50.100">
    <property type="match status" value="1"/>
</dbReference>
<protein>
    <submittedName>
        <fullName evidence="6">MexH family multidrug efflux RND transporter periplasmic adaptor subunit</fullName>
    </submittedName>
</protein>
<dbReference type="InterPro" id="IPR006143">
    <property type="entry name" value="RND_pump_MFP"/>
</dbReference>
<organism evidence="6 7">
    <name type="scientific">Vibrio algivorus</name>
    <dbReference type="NCBI Taxonomy" id="1667024"/>
    <lineage>
        <taxon>Bacteria</taxon>
        <taxon>Pseudomonadati</taxon>
        <taxon>Pseudomonadota</taxon>
        <taxon>Gammaproteobacteria</taxon>
        <taxon>Vibrionales</taxon>
        <taxon>Vibrionaceae</taxon>
        <taxon>Vibrio</taxon>
    </lineage>
</organism>
<dbReference type="Proteomes" id="UP001157156">
    <property type="component" value="Unassembled WGS sequence"/>
</dbReference>
<dbReference type="NCBIfam" id="TIGR01730">
    <property type="entry name" value="RND_mfp"/>
    <property type="match status" value="1"/>
</dbReference>
<dbReference type="Pfam" id="PF25917">
    <property type="entry name" value="BSH_RND"/>
    <property type="match status" value="1"/>
</dbReference>
<reference evidence="7" key="1">
    <citation type="journal article" date="2019" name="Int. J. Syst. Evol. Microbiol.">
        <title>The Global Catalogue of Microorganisms (GCM) 10K type strain sequencing project: providing services to taxonomists for standard genome sequencing and annotation.</title>
        <authorList>
            <consortium name="The Broad Institute Genomics Platform"/>
            <consortium name="The Broad Institute Genome Sequencing Center for Infectious Disease"/>
            <person name="Wu L."/>
            <person name="Ma J."/>
        </authorList>
    </citation>
    <scope>NUCLEOTIDE SEQUENCE [LARGE SCALE GENOMIC DNA]</scope>
    <source>
        <strain evidence="7">NBRC 111146</strain>
    </source>
</reference>
<evidence type="ECO:0000259" key="4">
    <source>
        <dbReference type="Pfam" id="PF25954"/>
    </source>
</evidence>
<dbReference type="Gene3D" id="2.40.420.20">
    <property type="match status" value="1"/>
</dbReference>
<dbReference type="Pfam" id="PF25954">
    <property type="entry name" value="Beta-barrel_RND_2"/>
    <property type="match status" value="1"/>
</dbReference>
<evidence type="ECO:0000313" key="7">
    <source>
        <dbReference type="Proteomes" id="UP001157156"/>
    </source>
</evidence>
<evidence type="ECO:0000256" key="2">
    <source>
        <dbReference type="SAM" id="SignalP"/>
    </source>
</evidence>
<evidence type="ECO:0000259" key="3">
    <source>
        <dbReference type="Pfam" id="PF25917"/>
    </source>
</evidence>
<feature type="domain" description="CusB-like beta-barrel" evidence="4">
    <location>
        <begin position="196"/>
        <end position="267"/>
    </location>
</feature>
<comment type="caution">
    <text evidence="6">The sequence shown here is derived from an EMBL/GenBank/DDBJ whole genome shotgun (WGS) entry which is preliminary data.</text>
</comment>
<feature type="domain" description="YknX-like C-terminal permuted SH3-like" evidence="5">
    <location>
        <begin position="277"/>
        <end position="342"/>
    </location>
</feature>
<dbReference type="EMBL" id="BSPV01000004">
    <property type="protein sequence ID" value="GLT14239.1"/>
    <property type="molecule type" value="Genomic_DNA"/>
</dbReference>
<evidence type="ECO:0000259" key="5">
    <source>
        <dbReference type="Pfam" id="PF25989"/>
    </source>
</evidence>
<sequence length="359" mass="39619">MEFVMDKISLSSVAIAFSLFIATSHLANANDKPTGIPVGAQIVQEHDVQQTLTLVAKLSAQESVTIKPEVSGKIEKILVHSNQEVKINQPLLVLDEKKARAALNEARAYYNDEKRKEREFASLVKKNAITQTELDAQRASVDIAKARMDVALAELSYLNINAPFSGTVGFIDFSKGKTVSASEELFTLDNLDNMRLDLQVPEKYLSEISLGMEVNTQSRAWNDQVFPGKVTHINTRVNSATLSVPVRVDIANPDHKLKPGMLMSAILTFPIIHKPIIPVQALEYSGTKRYVYVIENNKVTRTEIILGARIEDKIVVESGLEIGKKIVTKGLVNMRDGLSVKVVEQDSLTLPNTENQGAQ</sequence>
<dbReference type="InterPro" id="IPR058625">
    <property type="entry name" value="MdtA-like_BSH"/>
</dbReference>
<accession>A0ABQ6EN26</accession>
<comment type="similarity">
    <text evidence="1">Belongs to the membrane fusion protein (MFP) (TC 8.A.1) family.</text>
</comment>